<proteinExistence type="predicted"/>
<gene>
    <name evidence="1" type="ORF">BACCIP111883_01185</name>
</gene>
<name>A0ABM8YKF5_9BACI</name>
<dbReference type="Proteomes" id="UP000789833">
    <property type="component" value="Unassembled WGS sequence"/>
</dbReference>
<comment type="caution">
    <text evidence="1">The sequence shown here is derived from an EMBL/GenBank/DDBJ whole genome shotgun (WGS) entry which is preliminary data.</text>
</comment>
<accession>A0ABM8YKF5</accession>
<keyword evidence="2" id="KW-1185">Reference proteome</keyword>
<dbReference type="EMBL" id="CAKJTJ010000004">
    <property type="protein sequence ID" value="CAG9620417.1"/>
    <property type="molecule type" value="Genomic_DNA"/>
</dbReference>
<reference evidence="1 2" key="1">
    <citation type="submission" date="2021-10" db="EMBL/GenBank/DDBJ databases">
        <authorList>
            <person name="Criscuolo A."/>
        </authorList>
    </citation>
    <scope>NUCLEOTIDE SEQUENCE [LARGE SCALE GENOMIC DNA]</scope>
    <source>
        <strain evidence="2">CIP 111883</strain>
    </source>
</reference>
<evidence type="ECO:0000313" key="1">
    <source>
        <dbReference type="EMBL" id="CAG9620417.1"/>
    </source>
</evidence>
<protein>
    <submittedName>
        <fullName evidence="1">Uncharacterized protein</fullName>
    </submittedName>
</protein>
<organism evidence="1 2">
    <name type="scientific">Sutcliffiella rhizosphaerae</name>
    <dbReference type="NCBI Taxonomy" id="2880967"/>
    <lineage>
        <taxon>Bacteria</taxon>
        <taxon>Bacillati</taxon>
        <taxon>Bacillota</taxon>
        <taxon>Bacilli</taxon>
        <taxon>Bacillales</taxon>
        <taxon>Bacillaceae</taxon>
        <taxon>Sutcliffiella</taxon>
    </lineage>
</organism>
<sequence>MINPILHTEASPIVPYLEQREAFFTDLIMEFYVKINIKTGIFFIVLRGDYHDFTYRDFG</sequence>
<evidence type="ECO:0000313" key="2">
    <source>
        <dbReference type="Proteomes" id="UP000789833"/>
    </source>
</evidence>